<sequence length="211" mass="24736">MATNDSCSQTYISVKPIVLISNYGLEQESECEICGIKYKTKRGLNRHQSIVRKYNIRHEELCVLPLEAVNQFKKDLIYIIGSKLKAHYIQSGRQALSFPCLESLFFEVFKGYIHYFNRKNNSYKCFFHGPDAYAQLASIFNNQNWGRRFFDNDQQTFILLFDTQAEKRNNGKKKSGFPKLTVEWKTKHMKDAKSNQTSAGYMYLNFYILQI</sequence>
<evidence type="ECO:0008006" key="3">
    <source>
        <dbReference type="Google" id="ProtNLM"/>
    </source>
</evidence>
<accession>A0A397UDB7</accession>
<gene>
    <name evidence="1" type="ORF">C2G38_2046234</name>
</gene>
<evidence type="ECO:0000313" key="1">
    <source>
        <dbReference type="EMBL" id="RIB07158.1"/>
    </source>
</evidence>
<name>A0A397UDB7_9GLOM</name>
<dbReference type="OrthoDB" id="2408290at2759"/>
<dbReference type="Proteomes" id="UP000266673">
    <property type="component" value="Unassembled WGS sequence"/>
</dbReference>
<keyword evidence="2" id="KW-1185">Reference proteome</keyword>
<comment type="caution">
    <text evidence="1">The sequence shown here is derived from an EMBL/GenBank/DDBJ whole genome shotgun (WGS) entry which is preliminary data.</text>
</comment>
<evidence type="ECO:0000313" key="2">
    <source>
        <dbReference type="Proteomes" id="UP000266673"/>
    </source>
</evidence>
<proteinExistence type="predicted"/>
<dbReference type="EMBL" id="QKWP01001706">
    <property type="protein sequence ID" value="RIB07158.1"/>
    <property type="molecule type" value="Genomic_DNA"/>
</dbReference>
<protein>
    <recommendedName>
        <fullName evidence="3">C2H2-type domain-containing protein</fullName>
    </recommendedName>
</protein>
<reference evidence="1 2" key="1">
    <citation type="submission" date="2018-06" db="EMBL/GenBank/DDBJ databases">
        <title>Comparative genomics reveals the genomic features of Rhizophagus irregularis, R. cerebriforme, R. diaphanum and Gigaspora rosea, and their symbiotic lifestyle signature.</title>
        <authorList>
            <person name="Morin E."/>
            <person name="San Clemente H."/>
            <person name="Chen E.C.H."/>
            <person name="De La Providencia I."/>
            <person name="Hainaut M."/>
            <person name="Kuo A."/>
            <person name="Kohler A."/>
            <person name="Murat C."/>
            <person name="Tang N."/>
            <person name="Roy S."/>
            <person name="Loubradou J."/>
            <person name="Henrissat B."/>
            <person name="Grigoriev I.V."/>
            <person name="Corradi N."/>
            <person name="Roux C."/>
            <person name="Martin F.M."/>
        </authorList>
    </citation>
    <scope>NUCLEOTIDE SEQUENCE [LARGE SCALE GENOMIC DNA]</scope>
    <source>
        <strain evidence="1 2">DAOM 194757</strain>
    </source>
</reference>
<organism evidence="1 2">
    <name type="scientific">Gigaspora rosea</name>
    <dbReference type="NCBI Taxonomy" id="44941"/>
    <lineage>
        <taxon>Eukaryota</taxon>
        <taxon>Fungi</taxon>
        <taxon>Fungi incertae sedis</taxon>
        <taxon>Mucoromycota</taxon>
        <taxon>Glomeromycotina</taxon>
        <taxon>Glomeromycetes</taxon>
        <taxon>Diversisporales</taxon>
        <taxon>Gigasporaceae</taxon>
        <taxon>Gigaspora</taxon>
    </lineage>
</organism>
<dbReference type="AlphaFoldDB" id="A0A397UDB7"/>